<evidence type="ECO:0000256" key="1">
    <source>
        <dbReference type="ARBA" id="ARBA00093462"/>
    </source>
</evidence>
<feature type="domain" description="DnaB/C C-terminal" evidence="3">
    <location>
        <begin position="158"/>
        <end position="226"/>
    </location>
</feature>
<sequence>MAIVRVQKKENYVVLDKGFLNDNRLSWKAKGLLAYMLSLPNDWSFCLADLATRSNCGRDATGNIVKELMKAGYIHKEQGRTNRGMFGKTDLLVFEVPQLTPPTEKPLTDNPSTETPQTEKPSLLITNSLNNHLLNNNNNNDARHPIVGNPSKRQTACQFYEQNGFGSLVCHVADKIDRWSDELSEELVIHAMKLAVENNVLRWNYVEKILLDWRNKGLTTIVDVAADRQRFAARKQHPNVKRDSQQGRHELIPAWFHQRHEDNTQVQAEQAINFEAERKKILAKLSKVPDS</sequence>
<dbReference type="SUPFAM" id="SSF158499">
    <property type="entry name" value="DnaD domain-like"/>
    <property type="match status" value="1"/>
</dbReference>
<evidence type="ECO:0000256" key="2">
    <source>
        <dbReference type="SAM" id="MobiDB-lite"/>
    </source>
</evidence>
<dbReference type="AlphaFoldDB" id="R7Z851"/>
<dbReference type="PATRIC" id="fig|1285586.5.peg.4729"/>
<dbReference type="Gene3D" id="1.10.10.630">
    <property type="entry name" value="DnaD domain-like"/>
    <property type="match status" value="1"/>
</dbReference>
<organism evidence="4 5">
    <name type="scientific">Lysinibacillus sphaericus OT4b.31</name>
    <dbReference type="NCBI Taxonomy" id="1285586"/>
    <lineage>
        <taxon>Bacteria</taxon>
        <taxon>Bacillati</taxon>
        <taxon>Bacillota</taxon>
        <taxon>Bacilli</taxon>
        <taxon>Bacillales</taxon>
        <taxon>Bacillaceae</taxon>
        <taxon>Lysinibacillus</taxon>
    </lineage>
</organism>
<dbReference type="PANTHER" id="PTHR37293">
    <property type="entry name" value="PHAGE REPLICATION PROTEIN-RELATED"/>
    <property type="match status" value="1"/>
</dbReference>
<protein>
    <submittedName>
        <fullName evidence="4">Phage replication protein</fullName>
    </submittedName>
</protein>
<dbReference type="eggNOG" id="COG3935">
    <property type="taxonomic scope" value="Bacteria"/>
</dbReference>
<accession>R7Z851</accession>
<dbReference type="InterPro" id="IPR034829">
    <property type="entry name" value="DnaD-like_sf"/>
</dbReference>
<dbReference type="OrthoDB" id="9803733at2"/>
<dbReference type="EMBL" id="AQPX01000051">
    <property type="protein sequence ID" value="EON70194.1"/>
    <property type="molecule type" value="Genomic_DNA"/>
</dbReference>
<gene>
    <name evidence="4" type="ORF">H131_22676</name>
</gene>
<dbReference type="Proteomes" id="UP000013911">
    <property type="component" value="Unassembled WGS sequence"/>
</dbReference>
<dbReference type="PANTHER" id="PTHR37293:SF9">
    <property type="entry name" value="PHI ETA ORF 22-LIKE PROTEIN"/>
    <property type="match status" value="1"/>
</dbReference>
<dbReference type="HOGENOM" id="CLU_072522_1_1_9"/>
<dbReference type="InterPro" id="IPR006343">
    <property type="entry name" value="DnaB/C_C"/>
</dbReference>
<dbReference type="Pfam" id="PF13730">
    <property type="entry name" value="HTH_36"/>
    <property type="match status" value="1"/>
</dbReference>
<comment type="similarity">
    <text evidence="1">Belongs to the DnaB/DnaD family.</text>
</comment>
<evidence type="ECO:0000313" key="5">
    <source>
        <dbReference type="Proteomes" id="UP000013911"/>
    </source>
</evidence>
<comment type="caution">
    <text evidence="4">The sequence shown here is derived from an EMBL/GenBank/DDBJ whole genome shotgun (WGS) entry which is preliminary data.</text>
</comment>
<evidence type="ECO:0000259" key="3">
    <source>
        <dbReference type="Pfam" id="PF07261"/>
    </source>
</evidence>
<name>R7Z851_LYSSH</name>
<feature type="compositionally biased region" description="Polar residues" evidence="2">
    <location>
        <begin position="109"/>
        <end position="120"/>
    </location>
</feature>
<evidence type="ECO:0000313" key="4">
    <source>
        <dbReference type="EMBL" id="EON70194.1"/>
    </source>
</evidence>
<dbReference type="RefSeq" id="WP_010861427.1">
    <property type="nucleotide sequence ID" value="NZ_KB933426.1"/>
</dbReference>
<reference evidence="4 5" key="1">
    <citation type="submission" date="2013-04" db="EMBL/GenBank/DDBJ databases">
        <title>Draft genome of the heavy metal tolerant bacterium Lysinibacillus sphaericus strain OT4b.31.</title>
        <authorList>
            <person name="Pena-Montenegro T.D."/>
            <person name="Dussan J."/>
        </authorList>
    </citation>
    <scope>NUCLEOTIDE SEQUENCE [LARGE SCALE GENOMIC DNA]</scope>
    <source>
        <strain evidence="4 5">OT4b.31</strain>
    </source>
</reference>
<dbReference type="NCBIfam" id="TIGR01446">
    <property type="entry name" value="DnaD_dom"/>
    <property type="match status" value="1"/>
</dbReference>
<proteinExistence type="inferred from homology"/>
<dbReference type="InterPro" id="IPR053162">
    <property type="entry name" value="DnaD"/>
</dbReference>
<feature type="region of interest" description="Disordered" evidence="2">
    <location>
        <begin position="100"/>
        <end position="120"/>
    </location>
</feature>
<dbReference type="Pfam" id="PF07261">
    <property type="entry name" value="DnaB_2"/>
    <property type="match status" value="1"/>
</dbReference>